<evidence type="ECO:0000313" key="2">
    <source>
        <dbReference type="EMBL" id="GFG65625.1"/>
    </source>
</evidence>
<accession>A0ABQ1BPI6</accession>
<sequence>MTAAFHVPITRCAKQRAKEWNAHALNERYETRSDRNCDGRVSTAAAGNLARRAQQEVSVPDPVGKHRL</sequence>
<reference evidence="2 3" key="1">
    <citation type="journal article" date="2019" name="Emerg. Microbes Infect.">
        <title>Comprehensive subspecies identification of 175 nontuberculous mycobacteria species based on 7547 genomic profiles.</title>
        <authorList>
            <person name="Matsumoto Y."/>
            <person name="Kinjo T."/>
            <person name="Motooka D."/>
            <person name="Nabeya D."/>
            <person name="Jung N."/>
            <person name="Uechi K."/>
            <person name="Horii T."/>
            <person name="Iida T."/>
            <person name="Fujita J."/>
            <person name="Nakamura S."/>
        </authorList>
    </citation>
    <scope>NUCLEOTIDE SEQUENCE [LARGE SCALE GENOMIC DNA]</scope>
    <source>
        <strain evidence="2 3">JCM 13573</strain>
    </source>
</reference>
<evidence type="ECO:0000313" key="3">
    <source>
        <dbReference type="Proteomes" id="UP000465306"/>
    </source>
</evidence>
<protein>
    <submittedName>
        <fullName evidence="2">Uncharacterized protein</fullName>
    </submittedName>
</protein>
<comment type="caution">
    <text evidence="2">The sequence shown here is derived from an EMBL/GenBank/DDBJ whole genome shotgun (WGS) entry which is preliminary data.</text>
</comment>
<evidence type="ECO:0000256" key="1">
    <source>
        <dbReference type="SAM" id="MobiDB-lite"/>
    </source>
</evidence>
<feature type="region of interest" description="Disordered" evidence="1">
    <location>
        <begin position="47"/>
        <end position="68"/>
    </location>
</feature>
<dbReference type="Proteomes" id="UP000465306">
    <property type="component" value="Unassembled WGS sequence"/>
</dbReference>
<organism evidence="2 3">
    <name type="scientific">Mycobacterium kubicae</name>
    <dbReference type="NCBI Taxonomy" id="120959"/>
    <lineage>
        <taxon>Bacteria</taxon>
        <taxon>Bacillati</taxon>
        <taxon>Actinomycetota</taxon>
        <taxon>Actinomycetes</taxon>
        <taxon>Mycobacteriales</taxon>
        <taxon>Mycobacteriaceae</taxon>
        <taxon>Mycobacterium</taxon>
        <taxon>Mycobacterium simiae complex</taxon>
    </lineage>
</organism>
<gene>
    <name evidence="2" type="ORF">MKUB_31150</name>
</gene>
<keyword evidence="3" id="KW-1185">Reference proteome</keyword>
<name>A0ABQ1BPI6_9MYCO</name>
<dbReference type="EMBL" id="BLKU01000005">
    <property type="protein sequence ID" value="GFG65625.1"/>
    <property type="molecule type" value="Genomic_DNA"/>
</dbReference>
<proteinExistence type="predicted"/>